<evidence type="ECO:0000313" key="10">
    <source>
        <dbReference type="EMBL" id="ARW69266.1"/>
    </source>
</evidence>
<name>A0A1Z1MTK0_9FLOR</name>
<keyword evidence="5 8" id="KW-0057">Aromatic amino acid biosynthesis</keyword>
<reference evidence="10" key="1">
    <citation type="journal article" date="2017" name="J. Phycol.">
        <title>Analysis of chloroplast genomes and a supermatrix inform reclassification of the Rhodomelaceae (Rhodophyta).</title>
        <authorList>
            <person name="Diaz-Tapia P."/>
            <person name="Maggs C.A."/>
            <person name="West J.A."/>
            <person name="Verbruggen H."/>
        </authorList>
    </citation>
    <scope>NUCLEOTIDE SEQUENCE</scope>
    <source>
        <strain evidence="10">PD1760</strain>
    </source>
</reference>
<keyword evidence="10" id="KW-0150">Chloroplast</keyword>
<dbReference type="GO" id="GO:0005829">
    <property type="term" value="C:cytosol"/>
    <property type="evidence" value="ECO:0007669"/>
    <property type="project" value="TreeGrafter"/>
</dbReference>
<sequence length="271" mass="29686">MNLISKILQDKRNSSKCAFIPFLTAGFPNVELTIKSLIVLDKQGADIIELGIPYSDALADGPLIQNASKIALEQGVHVDQVLNILIEVKNKINSPIIIFTYYNPILVRGLKNFLKDIARCGAKGLIVPDLPIEECEHISLLCIHYDLELILFVSPTSSIRRITNIVNSAPGSLYLVSSTGVTGIRDSINESIHLISNYITSITDKVILLGFGISSPSQLFNIYHSAFRVDGIVVGSAFTKILSKQCDDLSIQNDVVNELGLFCRQMKSVIG</sequence>
<keyword evidence="3 8" id="KW-0028">Amino-acid biosynthesis</keyword>
<evidence type="ECO:0000256" key="5">
    <source>
        <dbReference type="ARBA" id="ARBA00023141"/>
    </source>
</evidence>
<dbReference type="GO" id="GO:0009507">
    <property type="term" value="C:chloroplast"/>
    <property type="evidence" value="ECO:0007669"/>
    <property type="project" value="UniProtKB-SubCell"/>
</dbReference>
<dbReference type="PANTHER" id="PTHR43406">
    <property type="entry name" value="TRYPTOPHAN SYNTHASE, ALPHA CHAIN"/>
    <property type="match status" value="1"/>
</dbReference>
<dbReference type="HAMAP" id="MF_00131">
    <property type="entry name" value="Trp_synth_alpha"/>
    <property type="match status" value="1"/>
</dbReference>
<comment type="catalytic activity">
    <reaction evidence="7 8">
        <text>(1S,2R)-1-C-(indol-3-yl)glycerol 3-phosphate + L-serine = D-glyceraldehyde 3-phosphate + L-tryptophan + H2O</text>
        <dbReference type="Rhea" id="RHEA:10532"/>
        <dbReference type="ChEBI" id="CHEBI:15377"/>
        <dbReference type="ChEBI" id="CHEBI:33384"/>
        <dbReference type="ChEBI" id="CHEBI:57912"/>
        <dbReference type="ChEBI" id="CHEBI:58866"/>
        <dbReference type="ChEBI" id="CHEBI:59776"/>
        <dbReference type="EC" id="4.2.1.20"/>
    </reaction>
</comment>
<accession>A0A1Z1MTK0</accession>
<protein>
    <recommendedName>
        <fullName evidence="8">Tryptophan synthase alpha chain</fullName>
        <ecNumber evidence="8">4.2.1.20</ecNumber>
    </recommendedName>
</protein>
<evidence type="ECO:0000256" key="3">
    <source>
        <dbReference type="ARBA" id="ARBA00022605"/>
    </source>
</evidence>
<evidence type="ECO:0000256" key="4">
    <source>
        <dbReference type="ARBA" id="ARBA00022822"/>
    </source>
</evidence>
<dbReference type="PROSITE" id="PS00167">
    <property type="entry name" value="TRP_SYNTHASE_ALPHA"/>
    <property type="match status" value="1"/>
</dbReference>
<evidence type="ECO:0000256" key="2">
    <source>
        <dbReference type="ARBA" id="ARBA00011270"/>
    </source>
</evidence>
<dbReference type="InterPro" id="IPR002028">
    <property type="entry name" value="Trp_synthase_suA"/>
</dbReference>
<dbReference type="InterPro" id="IPR018204">
    <property type="entry name" value="Trp_synthase_alpha_AS"/>
</dbReference>
<comment type="subunit">
    <text evidence="2 8">Tetramer of two alpha and two beta chains.</text>
</comment>
<dbReference type="Gene3D" id="3.20.20.70">
    <property type="entry name" value="Aldolase class I"/>
    <property type="match status" value="1"/>
</dbReference>
<organism evidence="10">
    <name type="scientific">Polysiphonia sp</name>
    <dbReference type="NCBI Taxonomy" id="1967842"/>
    <lineage>
        <taxon>Eukaryota</taxon>
        <taxon>Rhodophyta</taxon>
        <taxon>Florideophyceae</taxon>
        <taxon>Rhodymeniophycidae</taxon>
        <taxon>Ceramiales</taxon>
        <taxon>Rhodomelaceae</taxon>
        <taxon>Polysiphonioideae</taxon>
        <taxon>Polysiphonia</taxon>
    </lineage>
</organism>
<feature type="active site" description="Proton acceptor" evidence="8">
    <location>
        <position position="49"/>
    </location>
</feature>
<dbReference type="UniPathway" id="UPA00035">
    <property type="reaction ID" value="UER00044"/>
</dbReference>
<evidence type="ECO:0000256" key="6">
    <source>
        <dbReference type="ARBA" id="ARBA00023239"/>
    </source>
</evidence>
<dbReference type="GO" id="GO:0004834">
    <property type="term" value="F:tryptophan synthase activity"/>
    <property type="evidence" value="ECO:0007669"/>
    <property type="project" value="UniProtKB-UniRule"/>
</dbReference>
<dbReference type="InterPro" id="IPR013785">
    <property type="entry name" value="Aldolase_TIM"/>
</dbReference>
<evidence type="ECO:0000256" key="1">
    <source>
        <dbReference type="ARBA" id="ARBA00004733"/>
    </source>
</evidence>
<keyword evidence="4 8" id="KW-0822">Tryptophan biosynthesis</keyword>
<comment type="function">
    <text evidence="8">The alpha subunit is responsible for the aldol cleavage of indoleglycerol phosphate to indole and glyceraldehyde 3-phosphate.</text>
</comment>
<dbReference type="EMBL" id="MF101456">
    <property type="protein sequence ID" value="ARW69266.1"/>
    <property type="molecule type" value="Genomic_DNA"/>
</dbReference>
<gene>
    <name evidence="8 10" type="primary">trpA</name>
</gene>
<dbReference type="AlphaFoldDB" id="A0A1Z1MTK0"/>
<geneLocation type="chloroplast" evidence="10"/>
<evidence type="ECO:0000256" key="9">
    <source>
        <dbReference type="RuleBase" id="RU003662"/>
    </source>
</evidence>
<comment type="subcellular location">
    <subcellularLocation>
        <location evidence="8">Plastid</location>
        <location evidence="8">Chloroplast</location>
    </subcellularLocation>
</comment>
<dbReference type="EC" id="4.2.1.20" evidence="8"/>
<keyword evidence="6 8" id="KW-0456">Lyase</keyword>
<keyword evidence="10" id="KW-0934">Plastid</keyword>
<comment type="similarity">
    <text evidence="8 9">Belongs to the TrpA family.</text>
</comment>
<evidence type="ECO:0000256" key="7">
    <source>
        <dbReference type="ARBA" id="ARBA00049047"/>
    </source>
</evidence>
<proteinExistence type="inferred from homology"/>
<dbReference type="SUPFAM" id="SSF51366">
    <property type="entry name" value="Ribulose-phoshate binding barrel"/>
    <property type="match status" value="1"/>
</dbReference>
<dbReference type="InterPro" id="IPR011060">
    <property type="entry name" value="RibuloseP-bd_barrel"/>
</dbReference>
<feature type="active site" description="Proton acceptor" evidence="8">
    <location>
        <position position="60"/>
    </location>
</feature>
<dbReference type="CDD" id="cd04724">
    <property type="entry name" value="Tryptophan_synthase_alpha"/>
    <property type="match status" value="1"/>
</dbReference>
<evidence type="ECO:0000256" key="8">
    <source>
        <dbReference type="HAMAP-Rule" id="MF_00131"/>
    </source>
</evidence>
<dbReference type="Pfam" id="PF00290">
    <property type="entry name" value="Trp_syntA"/>
    <property type="match status" value="1"/>
</dbReference>
<dbReference type="NCBIfam" id="TIGR00262">
    <property type="entry name" value="trpA"/>
    <property type="match status" value="1"/>
</dbReference>
<comment type="pathway">
    <text evidence="1 8">Amino-acid biosynthesis; L-tryptophan biosynthesis; L-tryptophan from chorismate: step 5/5.</text>
</comment>
<dbReference type="PANTHER" id="PTHR43406:SF1">
    <property type="entry name" value="TRYPTOPHAN SYNTHASE ALPHA CHAIN, CHLOROPLASTIC"/>
    <property type="match status" value="1"/>
</dbReference>